<dbReference type="Pfam" id="PF09626">
    <property type="entry name" value="DHC"/>
    <property type="match status" value="1"/>
</dbReference>
<sequence length="192" mass="21844" precursor="true">MLNKRFIVGGLLFVTLLGGGVMLGVKTVLSDDFRRGYQEHAHEKYEQDKEHKKNHPDRHGAALNPTYVKACGSCHFAFQPRWLTGATWQHMLDGLENHFDENAQLDPATTQQLRDYLSQHGAKGNRSLDPASMRITDTRFFRHAHDEIPAKLVKDNPKVGSWSRCDLCHSDAQQGKFDEDRARIPGAEHRDD</sequence>
<proteinExistence type="predicted"/>
<dbReference type="STRING" id="156889.Mmc1_0314"/>
<keyword evidence="2" id="KW-1185">Reference proteome</keyword>
<dbReference type="KEGG" id="mgm:Mmc1_0314"/>
<accession>A0L4E8</accession>
<gene>
    <name evidence="1" type="ordered locus">Mmc1_0314</name>
</gene>
<evidence type="ECO:0008006" key="3">
    <source>
        <dbReference type="Google" id="ProtNLM"/>
    </source>
</evidence>
<dbReference type="OrthoDB" id="5296814at2"/>
<protein>
    <recommendedName>
        <fullName evidence="3">Diheme cytochrome c</fullName>
    </recommendedName>
</protein>
<organism evidence="1 2">
    <name type="scientific">Magnetococcus marinus (strain ATCC BAA-1437 / JCM 17883 / MC-1)</name>
    <dbReference type="NCBI Taxonomy" id="156889"/>
    <lineage>
        <taxon>Bacteria</taxon>
        <taxon>Pseudomonadati</taxon>
        <taxon>Pseudomonadota</taxon>
        <taxon>Magnetococcia</taxon>
        <taxon>Magnetococcales</taxon>
        <taxon>Magnetococcaceae</taxon>
        <taxon>Magnetococcus</taxon>
    </lineage>
</organism>
<dbReference type="HOGENOM" id="CLU_121881_0_0_5"/>
<name>A0L4E8_MAGMM</name>
<reference evidence="2" key="1">
    <citation type="journal article" date="2009" name="Appl. Environ. Microbiol.">
        <title>Complete genome sequence of the chemolithoautotrophic marine magnetotactic coccus strain MC-1.</title>
        <authorList>
            <person name="Schubbe S."/>
            <person name="Williams T.J."/>
            <person name="Xie G."/>
            <person name="Kiss H.E."/>
            <person name="Brettin T.S."/>
            <person name="Martinez D."/>
            <person name="Ross C.A."/>
            <person name="Schuler D."/>
            <person name="Cox B.L."/>
            <person name="Nealson K.H."/>
            <person name="Bazylinski D.A."/>
        </authorList>
    </citation>
    <scope>NUCLEOTIDE SEQUENCE [LARGE SCALE GENOMIC DNA]</scope>
    <source>
        <strain evidence="2">ATCC BAA-1437 / JCM 17883 / MC-1</strain>
    </source>
</reference>
<dbReference type="Proteomes" id="UP000002586">
    <property type="component" value="Chromosome"/>
</dbReference>
<dbReference type="eggNOG" id="COG3658">
    <property type="taxonomic scope" value="Bacteria"/>
</dbReference>
<reference evidence="1 2" key="2">
    <citation type="journal article" date="2012" name="Int. J. Syst. Evol. Microbiol.">
        <title>Magnetococcus marinus gen. nov., sp. nov., a marine, magnetotactic bacterium that represents a novel lineage (Magnetococcaceae fam. nov.; Magnetococcales ord. nov.) at the base of the Alphaproteobacteria.</title>
        <authorList>
            <person name="Bazylinski D.A."/>
            <person name="Williams T.J."/>
            <person name="Lefevre C.T."/>
            <person name="Berg R.J."/>
            <person name="Zhang C.L."/>
            <person name="Bowser S.S."/>
            <person name="Dean A.J."/>
            <person name="Beveridge T.J."/>
        </authorList>
    </citation>
    <scope>NUCLEOTIDE SEQUENCE [LARGE SCALE GENOMIC DNA]</scope>
    <source>
        <strain evidence="2">ATCC BAA-1437 / JCM 17883 / MC-1</strain>
    </source>
</reference>
<dbReference type="InterPro" id="IPR018588">
    <property type="entry name" value="Dihaem_cytochrome-c"/>
</dbReference>
<evidence type="ECO:0000313" key="1">
    <source>
        <dbReference type="EMBL" id="ABK42841.1"/>
    </source>
</evidence>
<dbReference type="AlphaFoldDB" id="A0L4E8"/>
<dbReference type="EMBL" id="CP000471">
    <property type="protein sequence ID" value="ABK42841.1"/>
    <property type="molecule type" value="Genomic_DNA"/>
</dbReference>
<dbReference type="RefSeq" id="WP_011712013.1">
    <property type="nucleotide sequence ID" value="NC_008576.1"/>
</dbReference>
<evidence type="ECO:0000313" key="2">
    <source>
        <dbReference type="Proteomes" id="UP000002586"/>
    </source>
</evidence>